<proteinExistence type="predicted"/>
<protein>
    <submittedName>
        <fullName evidence="2">Uncharacterized protein</fullName>
    </submittedName>
</protein>
<evidence type="ECO:0000313" key="3">
    <source>
        <dbReference type="Proteomes" id="UP000240883"/>
    </source>
</evidence>
<dbReference type="AlphaFoldDB" id="A0A2T2P3I4"/>
<dbReference type="EMBL" id="KZ678130">
    <property type="protein sequence ID" value="PSN71898.1"/>
    <property type="molecule type" value="Genomic_DNA"/>
</dbReference>
<evidence type="ECO:0000313" key="2">
    <source>
        <dbReference type="EMBL" id="PSN71898.1"/>
    </source>
</evidence>
<reference evidence="2 3" key="1">
    <citation type="journal article" date="2018" name="Front. Microbiol.">
        <title>Genome-Wide Analysis of Corynespora cassiicola Leaf Fall Disease Putative Effectors.</title>
        <authorList>
            <person name="Lopez D."/>
            <person name="Ribeiro S."/>
            <person name="Label P."/>
            <person name="Fumanal B."/>
            <person name="Venisse J.S."/>
            <person name="Kohler A."/>
            <person name="de Oliveira R.R."/>
            <person name="Labutti K."/>
            <person name="Lipzen A."/>
            <person name="Lail K."/>
            <person name="Bauer D."/>
            <person name="Ohm R.A."/>
            <person name="Barry K.W."/>
            <person name="Spatafora J."/>
            <person name="Grigoriev I.V."/>
            <person name="Martin F.M."/>
            <person name="Pujade-Renaud V."/>
        </authorList>
    </citation>
    <scope>NUCLEOTIDE SEQUENCE [LARGE SCALE GENOMIC DNA]</scope>
    <source>
        <strain evidence="2 3">Philippines</strain>
    </source>
</reference>
<feature type="compositionally biased region" description="Polar residues" evidence="1">
    <location>
        <begin position="9"/>
        <end position="20"/>
    </location>
</feature>
<feature type="region of interest" description="Disordered" evidence="1">
    <location>
        <begin position="230"/>
        <end position="259"/>
    </location>
</feature>
<organism evidence="2 3">
    <name type="scientific">Corynespora cassiicola Philippines</name>
    <dbReference type="NCBI Taxonomy" id="1448308"/>
    <lineage>
        <taxon>Eukaryota</taxon>
        <taxon>Fungi</taxon>
        <taxon>Dikarya</taxon>
        <taxon>Ascomycota</taxon>
        <taxon>Pezizomycotina</taxon>
        <taxon>Dothideomycetes</taxon>
        <taxon>Pleosporomycetidae</taxon>
        <taxon>Pleosporales</taxon>
        <taxon>Corynesporascaceae</taxon>
        <taxon>Corynespora</taxon>
    </lineage>
</organism>
<feature type="compositionally biased region" description="Polar residues" evidence="1">
    <location>
        <begin position="249"/>
        <end position="259"/>
    </location>
</feature>
<gene>
    <name evidence="2" type="ORF">BS50DRAFT_583520</name>
</gene>
<keyword evidence="3" id="KW-1185">Reference proteome</keyword>
<evidence type="ECO:0000256" key="1">
    <source>
        <dbReference type="SAM" id="MobiDB-lite"/>
    </source>
</evidence>
<dbReference type="Proteomes" id="UP000240883">
    <property type="component" value="Unassembled WGS sequence"/>
</dbReference>
<accession>A0A2T2P3I4</accession>
<feature type="region of interest" description="Disordered" evidence="1">
    <location>
        <begin position="1"/>
        <end position="20"/>
    </location>
</feature>
<sequence>MQPLLEPTTAPSPTGDSTGVTRSLRLVQSLRSRFSSQLLELNVTVPQQLWFHVSITTYPAMAEQGQKVTVGRGEGHVFGEKRTPNWDANNGRRMGKASFESLSGRAMVVLGVDAHQVANAKTQHAKAVIEAPAILVRHVTAANFAATPTGCLLLLRAVRYPSLWLECGLQPGSFIVKNGADGFIDSIECATLSAWLPWAGDPKGQSTRRFQPIANLSIPMLPCLPSRISKDYKVDPPQSQGNKQRRTVSEGQQATTVGQ</sequence>
<name>A0A2T2P3I4_CORCC</name>